<gene>
    <name evidence="3" type="ORF">JKP88DRAFT_241035</name>
</gene>
<sequence>MRLFAALLLLPCISAFIPSHHVTVPCDRPKCANCEQEVNIVLLPGYGVPSENYRPIAESLRTQLADKRVNANVHINRYSHDALSHFEAEARVKELLALHKGVVLVGHSQGAYLGAQIALRHKLPLIQWCGSSYDDSFASKMEDIPLMTIVCENDTSHPCLKAIANTYDTHSQNQANPSKLMVTVQDADHLYGVSSSASTHKDADVIASDMAAFVAYNLFKDEPSKIVLAMRMQATNDRFKHYLRERRHVYLSHFVERCQQEVYQNATFHNVHHSSYSSPVTTLFEIVWPWVSVPLDICVYLPSFVFSHPTHGATQSYNGETHSYISTKKYGVLGSLMFRNSEEPCLFAKLKHDGSATTAKDLNMKTFWTAYTMVSDEDRAKYQEKGKKMVFADDFEVPHIPFCSVIWLLTPLEKADTGKELKVRSPIIRTKAGPGKYDGRLNAKLLTIPQALQWILVKSFL</sequence>
<keyword evidence="4" id="KW-1185">Reference proteome</keyword>
<dbReference type="OrthoDB" id="187141at2759"/>
<keyword evidence="1" id="KW-0732">Signal</keyword>
<feature type="domain" description="AB hydrolase-1" evidence="2">
    <location>
        <begin position="40"/>
        <end position="122"/>
    </location>
</feature>
<dbReference type="AlphaFoldDB" id="A0A835Z679"/>
<organism evidence="3 4">
    <name type="scientific">Tribonema minus</name>
    <dbReference type="NCBI Taxonomy" id="303371"/>
    <lineage>
        <taxon>Eukaryota</taxon>
        <taxon>Sar</taxon>
        <taxon>Stramenopiles</taxon>
        <taxon>Ochrophyta</taxon>
        <taxon>PX clade</taxon>
        <taxon>Xanthophyceae</taxon>
        <taxon>Tribonematales</taxon>
        <taxon>Tribonemataceae</taxon>
        <taxon>Tribonema</taxon>
    </lineage>
</organism>
<dbReference type="InterPro" id="IPR000073">
    <property type="entry name" value="AB_hydrolase_1"/>
</dbReference>
<dbReference type="Proteomes" id="UP000664859">
    <property type="component" value="Unassembled WGS sequence"/>
</dbReference>
<name>A0A835Z679_9STRA</name>
<accession>A0A835Z679</accession>
<feature type="signal peptide" evidence="1">
    <location>
        <begin position="1"/>
        <end position="15"/>
    </location>
</feature>
<dbReference type="InterPro" id="IPR029058">
    <property type="entry name" value="AB_hydrolase_fold"/>
</dbReference>
<dbReference type="SUPFAM" id="SSF53474">
    <property type="entry name" value="alpha/beta-Hydrolases"/>
    <property type="match status" value="1"/>
</dbReference>
<evidence type="ECO:0000256" key="1">
    <source>
        <dbReference type="SAM" id="SignalP"/>
    </source>
</evidence>
<reference evidence="3" key="1">
    <citation type="submission" date="2021-02" db="EMBL/GenBank/DDBJ databases">
        <title>First Annotated Genome of the Yellow-green Alga Tribonema minus.</title>
        <authorList>
            <person name="Mahan K.M."/>
        </authorList>
    </citation>
    <scope>NUCLEOTIDE SEQUENCE</scope>
    <source>
        <strain evidence="3">UTEX B ZZ1240</strain>
    </source>
</reference>
<comment type="caution">
    <text evidence="3">The sequence shown here is derived from an EMBL/GenBank/DDBJ whole genome shotgun (WGS) entry which is preliminary data.</text>
</comment>
<feature type="chain" id="PRO_5032461473" description="AB hydrolase-1 domain-containing protein" evidence="1">
    <location>
        <begin position="16"/>
        <end position="461"/>
    </location>
</feature>
<evidence type="ECO:0000313" key="3">
    <source>
        <dbReference type="EMBL" id="KAG5186427.1"/>
    </source>
</evidence>
<proteinExistence type="predicted"/>
<dbReference type="Gene3D" id="3.40.50.1820">
    <property type="entry name" value="alpha/beta hydrolase"/>
    <property type="match status" value="1"/>
</dbReference>
<dbReference type="EMBL" id="JAFCMP010000112">
    <property type="protein sequence ID" value="KAG5186427.1"/>
    <property type="molecule type" value="Genomic_DNA"/>
</dbReference>
<evidence type="ECO:0000313" key="4">
    <source>
        <dbReference type="Proteomes" id="UP000664859"/>
    </source>
</evidence>
<dbReference type="Pfam" id="PF12697">
    <property type="entry name" value="Abhydrolase_6"/>
    <property type="match status" value="1"/>
</dbReference>
<evidence type="ECO:0000259" key="2">
    <source>
        <dbReference type="Pfam" id="PF12697"/>
    </source>
</evidence>
<protein>
    <recommendedName>
        <fullName evidence="2">AB hydrolase-1 domain-containing protein</fullName>
    </recommendedName>
</protein>